<evidence type="ECO:0000256" key="3">
    <source>
        <dbReference type="ARBA" id="ARBA00022840"/>
    </source>
</evidence>
<dbReference type="Gene3D" id="2.30.30.100">
    <property type="match status" value="1"/>
</dbReference>
<comment type="catalytic activity">
    <reaction evidence="5">
        <text>biotin + L-lysyl-[protein] + ATP = N(6)-biotinyl-L-lysyl-[protein] + AMP + diphosphate + H(+)</text>
        <dbReference type="Rhea" id="RHEA:11756"/>
        <dbReference type="Rhea" id="RHEA-COMP:9752"/>
        <dbReference type="Rhea" id="RHEA-COMP:10505"/>
        <dbReference type="ChEBI" id="CHEBI:15378"/>
        <dbReference type="ChEBI" id="CHEBI:29969"/>
        <dbReference type="ChEBI" id="CHEBI:30616"/>
        <dbReference type="ChEBI" id="CHEBI:33019"/>
        <dbReference type="ChEBI" id="CHEBI:57586"/>
        <dbReference type="ChEBI" id="CHEBI:83144"/>
        <dbReference type="ChEBI" id="CHEBI:456215"/>
        <dbReference type="EC" id="6.3.4.15"/>
    </reaction>
</comment>
<reference evidence="7 8" key="1">
    <citation type="submission" date="2021-10" db="EMBL/GenBank/DDBJ databases">
        <title>Anaerobic single-cell dispensing facilitates the cultivation of human gut bacteria.</title>
        <authorList>
            <person name="Afrizal A."/>
        </authorList>
    </citation>
    <scope>NUCLEOTIDE SEQUENCE [LARGE SCALE GENOMIC DNA]</scope>
    <source>
        <strain evidence="7 8">CLA-AA-H277</strain>
    </source>
</reference>
<dbReference type="GO" id="GO:0016740">
    <property type="term" value="F:transferase activity"/>
    <property type="evidence" value="ECO:0007669"/>
    <property type="project" value="UniProtKB-ARBA"/>
</dbReference>
<keyword evidence="3 5" id="KW-0067">ATP-binding</keyword>
<dbReference type="InterPro" id="IPR030855">
    <property type="entry name" value="Bifunct_BirA"/>
</dbReference>
<dbReference type="Proteomes" id="UP001197875">
    <property type="component" value="Unassembled WGS sequence"/>
</dbReference>
<keyword evidence="8" id="KW-1185">Reference proteome</keyword>
<feature type="binding site" evidence="5">
    <location>
        <position position="113"/>
    </location>
    <ligand>
        <name>biotin</name>
        <dbReference type="ChEBI" id="CHEBI:57586"/>
    </ligand>
</feature>
<keyword evidence="1 5" id="KW-0436">Ligase</keyword>
<evidence type="ECO:0000256" key="2">
    <source>
        <dbReference type="ARBA" id="ARBA00022741"/>
    </source>
</evidence>
<dbReference type="EC" id="6.3.4.15" evidence="5"/>
<dbReference type="InterPro" id="IPR045864">
    <property type="entry name" value="aa-tRNA-synth_II/BPL/LPL"/>
</dbReference>
<dbReference type="AlphaFoldDB" id="A0AAE3DVC9"/>
<dbReference type="InterPro" id="IPR003142">
    <property type="entry name" value="BPL_C"/>
</dbReference>
<comment type="function">
    <text evidence="5">Acts both as a biotin--[acetyl-CoA-carboxylase] ligase and a repressor.</text>
</comment>
<dbReference type="InterPro" id="IPR013196">
    <property type="entry name" value="HTH_11"/>
</dbReference>
<dbReference type="SUPFAM" id="SSF55681">
    <property type="entry name" value="Class II aaRS and biotin synthetases"/>
    <property type="match status" value="1"/>
</dbReference>
<dbReference type="InterPro" id="IPR004408">
    <property type="entry name" value="Biotin_CoA_COase_ligase"/>
</dbReference>
<comment type="caution">
    <text evidence="5">Lacks conserved residue(s) required for the propagation of feature annotation.</text>
</comment>
<dbReference type="Gene3D" id="1.10.10.10">
    <property type="entry name" value="Winged helix-like DNA-binding domain superfamily/Winged helix DNA-binding domain"/>
    <property type="match status" value="1"/>
</dbReference>
<feature type="binding site" evidence="5">
    <location>
        <position position="184"/>
    </location>
    <ligand>
        <name>biotin</name>
        <dbReference type="ChEBI" id="CHEBI:57586"/>
    </ligand>
</feature>
<dbReference type="InterPro" id="IPR004143">
    <property type="entry name" value="BPL_LPL_catalytic"/>
</dbReference>
<dbReference type="Pfam" id="PF03099">
    <property type="entry name" value="BPL_LplA_LipB"/>
    <property type="match status" value="1"/>
</dbReference>
<dbReference type="InterPro" id="IPR036388">
    <property type="entry name" value="WH-like_DNA-bd_sf"/>
</dbReference>
<keyword evidence="2 5" id="KW-0547">Nucleotide-binding</keyword>
<keyword evidence="5" id="KW-0804">Transcription</keyword>
<dbReference type="GO" id="GO:0005524">
    <property type="term" value="F:ATP binding"/>
    <property type="evidence" value="ECO:0007669"/>
    <property type="project" value="UniProtKB-UniRule"/>
</dbReference>
<dbReference type="SUPFAM" id="SSF50037">
    <property type="entry name" value="C-terminal domain of transcriptional repressors"/>
    <property type="match status" value="1"/>
</dbReference>
<evidence type="ECO:0000256" key="1">
    <source>
        <dbReference type="ARBA" id="ARBA00022598"/>
    </source>
</evidence>
<accession>A0AAE3DVC9</accession>
<dbReference type="InterPro" id="IPR008988">
    <property type="entry name" value="Transcriptional_repressor_C"/>
</dbReference>
<sequence>MKSKILEILRNKDTYVSGQELSERFGVSRTAVWKAIHQLEEEGYRIEAVPRKGYHMVETPDVVCKEEILSLLETKWAGRNLVYLETVDSTNDLAKKLADQGAPEGTLVVADEQTGGKGRRGRAWCTPKGSAIAMTIVLRPDIRPELASMVTLVMGLSVAKAIESLYPVSVGIKWPNDVVVNGKKICGILTEMSAEMTGIHYLVIGTGINTNVEEFPEEIQSVATSLIKELGEKVNRAELIAACLKYFEEYYEKYIAAGNLAPLKEDYEALLLNRNNKVRVLEPNHEYTGLSLGINEDGELLVEKEDGTVTAVYAGEVSVRGVYGYV</sequence>
<evidence type="ECO:0000313" key="7">
    <source>
        <dbReference type="EMBL" id="MCC2191209.1"/>
    </source>
</evidence>
<name>A0AAE3DVC9_9FIRM</name>
<dbReference type="InterPro" id="IPR036390">
    <property type="entry name" value="WH_DNA-bd_sf"/>
</dbReference>
<dbReference type="CDD" id="cd16442">
    <property type="entry name" value="BPL"/>
    <property type="match status" value="1"/>
</dbReference>
<dbReference type="HAMAP" id="MF_00978">
    <property type="entry name" value="Bifunct_BirA"/>
    <property type="match status" value="1"/>
</dbReference>
<comment type="similarity">
    <text evidence="5">Belongs to the biotin--protein ligase family.</text>
</comment>
<dbReference type="GO" id="GO:0006355">
    <property type="term" value="P:regulation of DNA-templated transcription"/>
    <property type="evidence" value="ECO:0007669"/>
    <property type="project" value="UniProtKB-UniRule"/>
</dbReference>
<keyword evidence="5" id="KW-0678">Repressor</keyword>
<proteinExistence type="inferred from homology"/>
<dbReference type="NCBIfam" id="TIGR00121">
    <property type="entry name" value="birA_ligase"/>
    <property type="match status" value="1"/>
</dbReference>
<keyword evidence="5" id="KW-0805">Transcription regulation</keyword>
<dbReference type="PANTHER" id="PTHR12835">
    <property type="entry name" value="BIOTIN PROTEIN LIGASE"/>
    <property type="match status" value="1"/>
</dbReference>
<evidence type="ECO:0000259" key="6">
    <source>
        <dbReference type="PROSITE" id="PS51733"/>
    </source>
</evidence>
<feature type="DNA-binding region" description="H-T-H motif" evidence="5">
    <location>
        <begin position="18"/>
        <end position="37"/>
    </location>
</feature>
<comment type="caution">
    <text evidence="7">The sequence shown here is derived from an EMBL/GenBank/DDBJ whole genome shotgun (WGS) entry which is preliminary data.</text>
</comment>
<evidence type="ECO:0000256" key="5">
    <source>
        <dbReference type="HAMAP-Rule" id="MF_00978"/>
    </source>
</evidence>
<keyword evidence="4 5" id="KW-0092">Biotin</keyword>
<protein>
    <recommendedName>
        <fullName evidence="5">Bifunctional ligase/repressor BirA</fullName>
    </recommendedName>
    <alternativeName>
        <fullName evidence="5">Biotin--[acetyl-CoA-carboxylase] ligase</fullName>
        <ecNumber evidence="5">6.3.4.15</ecNumber>
    </alternativeName>
    <alternativeName>
        <fullName evidence="5">Biotin--protein ligase</fullName>
    </alternativeName>
    <alternativeName>
        <fullName evidence="5">Biotin-[acetyl-CoA carboxylase] synthetase</fullName>
    </alternativeName>
</protein>
<organism evidence="7 8">
    <name type="scientific">Fusicatenibacter faecihominis</name>
    <dbReference type="NCBI Taxonomy" id="2881276"/>
    <lineage>
        <taxon>Bacteria</taxon>
        <taxon>Bacillati</taxon>
        <taxon>Bacillota</taxon>
        <taxon>Clostridia</taxon>
        <taxon>Lachnospirales</taxon>
        <taxon>Lachnospiraceae</taxon>
        <taxon>Fusicatenibacter</taxon>
    </lineage>
</organism>
<dbReference type="GO" id="GO:0005737">
    <property type="term" value="C:cytoplasm"/>
    <property type="evidence" value="ECO:0007669"/>
    <property type="project" value="TreeGrafter"/>
</dbReference>
<dbReference type="GO" id="GO:0004077">
    <property type="term" value="F:biotin--[biotin carboxyl-carrier protein] ligase activity"/>
    <property type="evidence" value="ECO:0007669"/>
    <property type="project" value="UniProtKB-UniRule"/>
</dbReference>
<dbReference type="GO" id="GO:0009249">
    <property type="term" value="P:protein lipoylation"/>
    <property type="evidence" value="ECO:0007669"/>
    <property type="project" value="UniProtKB-ARBA"/>
</dbReference>
<dbReference type="Pfam" id="PF02237">
    <property type="entry name" value="BPL_C"/>
    <property type="match status" value="1"/>
</dbReference>
<gene>
    <name evidence="5" type="primary">birA</name>
    <name evidence="7" type="ORF">LKD71_15660</name>
</gene>
<dbReference type="RefSeq" id="WP_227616153.1">
    <property type="nucleotide sequence ID" value="NZ_JAJEPR010000042.1"/>
</dbReference>
<dbReference type="PANTHER" id="PTHR12835:SF5">
    <property type="entry name" value="BIOTIN--PROTEIN LIGASE"/>
    <property type="match status" value="1"/>
</dbReference>
<dbReference type="Pfam" id="PF08279">
    <property type="entry name" value="HTH_11"/>
    <property type="match status" value="1"/>
</dbReference>
<dbReference type="Gene3D" id="3.30.930.10">
    <property type="entry name" value="Bira Bifunctional Protein, Domain 2"/>
    <property type="match status" value="1"/>
</dbReference>
<dbReference type="EMBL" id="JAJEPR010000042">
    <property type="protein sequence ID" value="MCC2191209.1"/>
    <property type="molecule type" value="Genomic_DNA"/>
</dbReference>
<keyword evidence="5" id="KW-0238">DNA-binding</keyword>
<evidence type="ECO:0000256" key="4">
    <source>
        <dbReference type="ARBA" id="ARBA00023267"/>
    </source>
</evidence>
<dbReference type="GO" id="GO:0003677">
    <property type="term" value="F:DNA binding"/>
    <property type="evidence" value="ECO:0007669"/>
    <property type="project" value="UniProtKB-UniRule"/>
</dbReference>
<feature type="domain" description="BPL/LPL catalytic" evidence="6">
    <location>
        <begin position="65"/>
        <end position="255"/>
    </location>
</feature>
<evidence type="ECO:0000313" key="8">
    <source>
        <dbReference type="Proteomes" id="UP001197875"/>
    </source>
</evidence>
<dbReference type="SUPFAM" id="SSF46785">
    <property type="entry name" value="Winged helix' DNA-binding domain"/>
    <property type="match status" value="1"/>
</dbReference>
<feature type="binding site" evidence="5">
    <location>
        <begin position="89"/>
        <end position="91"/>
    </location>
    <ligand>
        <name>biotin</name>
        <dbReference type="ChEBI" id="CHEBI:57586"/>
    </ligand>
</feature>
<dbReference type="PROSITE" id="PS51733">
    <property type="entry name" value="BPL_LPL_CATALYTIC"/>
    <property type="match status" value="1"/>
</dbReference>